<dbReference type="Pfam" id="PF19420">
    <property type="entry name" value="DDAH_eukar"/>
    <property type="match status" value="1"/>
</dbReference>
<dbReference type="PANTHER" id="PTHR47271:SF2">
    <property type="entry name" value="ARGININE DEIMINASE"/>
    <property type="match status" value="1"/>
</dbReference>
<evidence type="ECO:0000256" key="1">
    <source>
        <dbReference type="SAM" id="MobiDB-lite"/>
    </source>
</evidence>
<feature type="region of interest" description="Disordered" evidence="1">
    <location>
        <begin position="1"/>
        <end position="25"/>
    </location>
</feature>
<dbReference type="Gene3D" id="3.75.10.10">
    <property type="entry name" value="L-arginine/glycine Amidinotransferase, Chain A"/>
    <property type="match status" value="1"/>
</dbReference>
<reference evidence="2" key="1">
    <citation type="submission" date="2023-03" db="EMBL/GenBank/DDBJ databases">
        <authorList>
            <person name="Shen W."/>
            <person name="Cai J."/>
        </authorList>
    </citation>
    <scope>NUCLEOTIDE SEQUENCE</scope>
    <source>
        <strain evidence="2">B646-2</strain>
    </source>
</reference>
<organism evidence="2 3">
    <name type="scientific">Enterococcus raffinosus</name>
    <dbReference type="NCBI Taxonomy" id="71452"/>
    <lineage>
        <taxon>Bacteria</taxon>
        <taxon>Bacillati</taxon>
        <taxon>Bacillota</taxon>
        <taxon>Bacilli</taxon>
        <taxon>Lactobacillales</taxon>
        <taxon>Enterococcaceae</taxon>
        <taxon>Enterococcus</taxon>
    </lineage>
</organism>
<dbReference type="GeneID" id="67041013"/>
<sequence length="307" mass="34539">MINKRQEVNQAKKGMQQKSTERELGEDMYVKNGTGRLKKVLLSKPKHVNKAEQINEIAKKWDLKQIDETLIQQEFLRLQKLYEKLGIEVTVVETTGEKPHAMFARDLGGCVREGYILGKFKHAIRKQETSFFQKSMETAGVPMIGQITGEGTFEGGDFAFLNEKTIAVGIADRTNMGGVMQIRELLEPLGYSVHAVQTEPAYLHLDMCFNLVTPDIAIGYKEGLPADFLELLEKLGIELISGGEAEIFHHGYNVQAIGDKRVVSLAQNKELNKEMRKRGIEVFELDITESLKLGGGIHCMTFPLKRE</sequence>
<evidence type="ECO:0000313" key="2">
    <source>
        <dbReference type="EMBL" id="MDT2539857.1"/>
    </source>
</evidence>
<dbReference type="EMBL" id="JARPXM010000022">
    <property type="protein sequence ID" value="MDT2539857.1"/>
    <property type="molecule type" value="Genomic_DNA"/>
</dbReference>
<dbReference type="GO" id="GO:0016990">
    <property type="term" value="F:arginine deiminase activity"/>
    <property type="evidence" value="ECO:0007669"/>
    <property type="project" value="TreeGrafter"/>
</dbReference>
<gene>
    <name evidence="2" type="ORF">P7D78_17245</name>
</gene>
<dbReference type="GO" id="GO:0019546">
    <property type="term" value="P:L-arginine deiminase pathway"/>
    <property type="evidence" value="ECO:0007669"/>
    <property type="project" value="TreeGrafter"/>
</dbReference>
<dbReference type="RefSeq" id="WP_010745403.1">
    <property type="nucleotide sequence ID" value="NZ_BAAAXM010000062.1"/>
</dbReference>
<evidence type="ECO:0000313" key="3">
    <source>
        <dbReference type="Proteomes" id="UP001249240"/>
    </source>
</evidence>
<accession>A0AAW8SYM6</accession>
<comment type="caution">
    <text evidence="2">The sequence shown here is derived from an EMBL/GenBank/DDBJ whole genome shotgun (WGS) entry which is preliminary data.</text>
</comment>
<dbReference type="AlphaFoldDB" id="A0AAW8SYM6"/>
<name>A0AAW8SYM6_9ENTE</name>
<protein>
    <submittedName>
        <fullName evidence="2">Arginine deiminase family protein</fullName>
    </submittedName>
</protein>
<dbReference type="Proteomes" id="UP001249240">
    <property type="component" value="Unassembled WGS sequence"/>
</dbReference>
<dbReference type="SUPFAM" id="SSF55909">
    <property type="entry name" value="Pentein"/>
    <property type="match status" value="1"/>
</dbReference>
<proteinExistence type="predicted"/>
<dbReference type="PANTHER" id="PTHR47271">
    <property type="entry name" value="ARGININE DEIMINASE"/>
    <property type="match status" value="1"/>
</dbReference>